<sequence length="144" mass="16273">MYHALKTSVYNSPPRVGLGFSLRKQPNARKVDNNKLTNQARNGARSSRMKREEVNAGKRGIQRRDPPPQVHVTHCVHLLWSGPALGGMGSWMHAQPERRRRAQLNCWPRSGEWGRGGRVFSGVGIEKLEQDAWRPAKARCGTRI</sequence>
<reference evidence="3" key="3">
    <citation type="journal article" date="2010" name="Genome Res.">
        <title>Population genomic sequencing of Coccidioides fungi reveals recent hybridization and transposon control.</title>
        <authorList>
            <person name="Neafsey D.E."/>
            <person name="Barker B.M."/>
            <person name="Sharpton T.J."/>
            <person name="Stajich J.E."/>
            <person name="Park D.J."/>
            <person name="Whiston E."/>
            <person name="Hung C.-Y."/>
            <person name="McMahan C."/>
            <person name="White J."/>
            <person name="Sykes S."/>
            <person name="Heiman D."/>
            <person name="Young S."/>
            <person name="Zeng Q."/>
            <person name="Abouelleil A."/>
            <person name="Aftuck L."/>
            <person name="Bessette D."/>
            <person name="Brown A."/>
            <person name="FitzGerald M."/>
            <person name="Lui A."/>
            <person name="Macdonald J.P."/>
            <person name="Priest M."/>
            <person name="Orbach M.J."/>
            <person name="Galgiani J.N."/>
            <person name="Kirkland T.N."/>
            <person name="Cole G.T."/>
            <person name="Birren B.W."/>
            <person name="Henn M.R."/>
            <person name="Taylor J.W."/>
            <person name="Rounsley S.D."/>
        </authorList>
    </citation>
    <scope>NUCLEOTIDE SEQUENCE [LARGE SCALE GENOMIC DNA]</scope>
    <source>
        <strain evidence="3">RMSCC 3488</strain>
    </source>
</reference>
<feature type="compositionally biased region" description="Polar residues" evidence="1">
    <location>
        <begin position="34"/>
        <end position="45"/>
    </location>
</feature>
<dbReference type="AlphaFoldDB" id="A0A0J6FIC1"/>
<feature type="region of interest" description="Disordered" evidence="1">
    <location>
        <begin position="26"/>
        <end position="68"/>
    </location>
</feature>
<protein>
    <submittedName>
        <fullName evidence="2">Uncharacterized protein</fullName>
    </submittedName>
</protein>
<evidence type="ECO:0000256" key="1">
    <source>
        <dbReference type="SAM" id="MobiDB-lite"/>
    </source>
</evidence>
<reference evidence="2 3" key="1">
    <citation type="submission" date="2007-06" db="EMBL/GenBank/DDBJ databases">
        <title>The Genome Sequence of Coccidioides posadasii RMSCC_3488.</title>
        <authorList>
            <consortium name="Coccidioides Genome Resources Consortium"/>
            <consortium name="The Broad Institute Genome Sequencing Platform"/>
            <person name="Henn M.R."/>
            <person name="Sykes S."/>
            <person name="Young S."/>
            <person name="Jaffe D."/>
            <person name="Berlin A."/>
            <person name="Alvarez P."/>
            <person name="Butler J."/>
            <person name="Gnerre S."/>
            <person name="Grabherr M."/>
            <person name="Mauceli E."/>
            <person name="Brockman W."/>
            <person name="Kodira C."/>
            <person name="Alvarado L."/>
            <person name="Zeng Q."/>
            <person name="Crawford M."/>
            <person name="Antoine C."/>
            <person name="Devon K."/>
            <person name="Galgiani J."/>
            <person name="Orsborn K."/>
            <person name="Lewis M.L."/>
            <person name="Nusbaum C."/>
            <person name="Galagan J."/>
            <person name="Birren B."/>
        </authorList>
    </citation>
    <scope>NUCLEOTIDE SEQUENCE [LARGE SCALE GENOMIC DNA]</scope>
    <source>
        <strain evidence="2 3">RMSCC 3488</strain>
    </source>
</reference>
<dbReference type="EMBL" id="DS268111">
    <property type="protein sequence ID" value="KMM69115.1"/>
    <property type="molecule type" value="Genomic_DNA"/>
</dbReference>
<reference evidence="3" key="2">
    <citation type="journal article" date="2009" name="Genome Res.">
        <title>Comparative genomic analyses of the human fungal pathogens Coccidioides and their relatives.</title>
        <authorList>
            <person name="Sharpton T.J."/>
            <person name="Stajich J.E."/>
            <person name="Rounsley S.D."/>
            <person name="Gardner M.J."/>
            <person name="Wortman J.R."/>
            <person name="Jordar V.S."/>
            <person name="Maiti R."/>
            <person name="Kodira C.D."/>
            <person name="Neafsey D.E."/>
            <person name="Zeng Q."/>
            <person name="Hung C.-Y."/>
            <person name="McMahan C."/>
            <person name="Muszewska A."/>
            <person name="Grynberg M."/>
            <person name="Mandel M.A."/>
            <person name="Kellner E.M."/>
            <person name="Barker B.M."/>
            <person name="Galgiani J.N."/>
            <person name="Orbach M.J."/>
            <person name="Kirkland T.N."/>
            <person name="Cole G.T."/>
            <person name="Henn M.R."/>
            <person name="Birren B.W."/>
            <person name="Taylor J.W."/>
        </authorList>
    </citation>
    <scope>NUCLEOTIDE SEQUENCE [LARGE SCALE GENOMIC DNA]</scope>
    <source>
        <strain evidence="3">RMSCC 3488</strain>
    </source>
</reference>
<gene>
    <name evidence="2" type="ORF">CPAG_05437</name>
</gene>
<accession>A0A0J6FIC1</accession>
<name>A0A0J6FIC1_COCPO</name>
<evidence type="ECO:0000313" key="2">
    <source>
        <dbReference type="EMBL" id="KMM69115.1"/>
    </source>
</evidence>
<organism evidence="2 3">
    <name type="scientific">Coccidioides posadasii RMSCC 3488</name>
    <dbReference type="NCBI Taxonomy" id="454284"/>
    <lineage>
        <taxon>Eukaryota</taxon>
        <taxon>Fungi</taxon>
        <taxon>Dikarya</taxon>
        <taxon>Ascomycota</taxon>
        <taxon>Pezizomycotina</taxon>
        <taxon>Eurotiomycetes</taxon>
        <taxon>Eurotiomycetidae</taxon>
        <taxon>Onygenales</taxon>
        <taxon>Onygenaceae</taxon>
        <taxon>Coccidioides</taxon>
    </lineage>
</organism>
<evidence type="ECO:0000313" key="3">
    <source>
        <dbReference type="Proteomes" id="UP000054567"/>
    </source>
</evidence>
<feature type="compositionally biased region" description="Basic and acidic residues" evidence="1">
    <location>
        <begin position="49"/>
        <end position="66"/>
    </location>
</feature>
<dbReference type="Proteomes" id="UP000054567">
    <property type="component" value="Unassembled WGS sequence"/>
</dbReference>
<dbReference type="VEuPathDB" id="FungiDB:CPAG_05437"/>
<proteinExistence type="predicted"/>